<dbReference type="Pfam" id="PF17004">
    <property type="entry name" value="SRP_TPR_like"/>
    <property type="match status" value="1"/>
</dbReference>
<evidence type="ECO:0000256" key="3">
    <source>
        <dbReference type="ARBA" id="ARBA00007676"/>
    </source>
</evidence>
<feature type="compositionally biased region" description="Basic residues" evidence="10">
    <location>
        <begin position="593"/>
        <end position="603"/>
    </location>
</feature>
<dbReference type="OrthoDB" id="5421607at2759"/>
<evidence type="ECO:0000313" key="12">
    <source>
        <dbReference type="EMBL" id="QIX00341.1"/>
    </source>
</evidence>
<dbReference type="GO" id="GO:0005786">
    <property type="term" value="C:signal recognition particle, endoplasmic reticulum targeting"/>
    <property type="evidence" value="ECO:0007669"/>
    <property type="project" value="UniProtKB-UniRule"/>
</dbReference>
<dbReference type="EMBL" id="CP051142">
    <property type="protein sequence ID" value="QIX00341.1"/>
    <property type="molecule type" value="Genomic_DNA"/>
</dbReference>
<keyword evidence="7 9" id="KW-0733">Signal recognition particle</keyword>
<dbReference type="InterPro" id="IPR031545">
    <property type="entry name" value="SRP72_TPR-like"/>
</dbReference>
<dbReference type="Gene3D" id="1.25.40.10">
    <property type="entry name" value="Tetratricopeptide repeat domain"/>
    <property type="match status" value="1"/>
</dbReference>
<evidence type="ECO:0000256" key="4">
    <source>
        <dbReference type="ARBA" id="ARBA00018350"/>
    </source>
</evidence>
<dbReference type="GO" id="GO:0005783">
    <property type="term" value="C:endoplasmic reticulum"/>
    <property type="evidence" value="ECO:0007669"/>
    <property type="project" value="UniProtKB-SubCell"/>
</dbReference>
<evidence type="ECO:0000256" key="9">
    <source>
        <dbReference type="PIRNR" id="PIRNR038922"/>
    </source>
</evidence>
<comment type="subcellular location">
    <subcellularLocation>
        <location evidence="2 9">Cytoplasm</location>
    </subcellularLocation>
    <subcellularLocation>
        <location evidence="1">Endoplasmic reticulum</location>
    </subcellularLocation>
</comment>
<dbReference type="GO" id="GO:0006614">
    <property type="term" value="P:SRP-dependent cotranslational protein targeting to membrane"/>
    <property type="evidence" value="ECO:0007669"/>
    <property type="project" value="UniProtKB-UniRule"/>
</dbReference>
<dbReference type="Pfam" id="PF08492">
    <property type="entry name" value="SRP72"/>
    <property type="match status" value="1"/>
</dbReference>
<dbReference type="PANTHER" id="PTHR14094:SF9">
    <property type="entry name" value="SIGNAL RECOGNITION PARTICLE SUBUNIT SRP72"/>
    <property type="match status" value="1"/>
</dbReference>
<gene>
    <name evidence="12" type="ORF">AMS68_005858</name>
</gene>
<evidence type="ECO:0000256" key="2">
    <source>
        <dbReference type="ARBA" id="ARBA00004496"/>
    </source>
</evidence>
<comment type="function">
    <text evidence="9">Component of the signal recognition particle (SRP) complex, a ribonucleoprotein complex that mediates the cotranslational targeting of secretory and membrane proteins to the endoplasmic reticulum (ER).</text>
</comment>
<sequence length="603" mass="66007">MSVPKLTSLLKQSEITDHEEILAAASATLKTNKNDIDAQHVKGVALLKLDRFQDAVQAFEAGGEKLKERATLEYAYALYKSGRRKEASEIAHSTTSRGLQHVEAQALYSLEEFLRASELYKSLSQEVYDDNVADLRVNTLAANAQLQWNNLGQHVEEKAMTRGDFEAHETVYNTACGSIARGELGQCEVLLTRARSLCENLQDLSEEDKATELLPIILQQIYVLTRLGKVDEARQLVGTLDASEAMDDLTRYLVEVNSQAAQLDTANPYLLERQLQKHLDGLDTFAFQKAVLTRNHYALNLGAKKYPGTIKSTQAEMRKQPAGTTDAVTNTLSVINAAAHGENRVGKQALKHIAPLMELRPDDIGLVLTVVQLHILASNPNCAIELLEVLSTASHWTNHSEDLTPGATHLLKAAGSALLESQDNADHVLAKEIFGKLYDGDNFDKYAAAGLLAASAHSSIAVDRSSLTPFEKLTTGINAEELEYAGLARRSTAQPTAGSRKRQADSEIQRTKPRKLRKSKTPKDFDPTKTPDPERWLPLRDRSTYRPKGKKGKARQAMLSQGAVTGGDSDNSRSATPGAEVMKAKTGQAGGGYKKKKQSKGKK</sequence>
<dbReference type="InterPro" id="IPR011990">
    <property type="entry name" value="TPR-like_helical_dom_sf"/>
</dbReference>
<feature type="compositionally biased region" description="Basic and acidic residues" evidence="10">
    <location>
        <begin position="521"/>
        <end position="544"/>
    </location>
</feature>
<organism evidence="12 13">
    <name type="scientific">Peltaster fructicola</name>
    <dbReference type="NCBI Taxonomy" id="286661"/>
    <lineage>
        <taxon>Eukaryota</taxon>
        <taxon>Fungi</taxon>
        <taxon>Dikarya</taxon>
        <taxon>Ascomycota</taxon>
        <taxon>Pezizomycotina</taxon>
        <taxon>Dothideomycetes</taxon>
        <taxon>Dothideomycetes incertae sedis</taxon>
        <taxon>Peltaster</taxon>
    </lineage>
</organism>
<dbReference type="GO" id="GO:0043022">
    <property type="term" value="F:ribosome binding"/>
    <property type="evidence" value="ECO:0007669"/>
    <property type="project" value="TreeGrafter"/>
</dbReference>
<keyword evidence="5 9" id="KW-0963">Cytoplasm</keyword>
<dbReference type="AlphaFoldDB" id="A0A6H0Y093"/>
<evidence type="ECO:0000256" key="7">
    <source>
        <dbReference type="ARBA" id="ARBA00023135"/>
    </source>
</evidence>
<protein>
    <recommendedName>
        <fullName evidence="4 9">Signal recognition particle subunit SRP72</fullName>
    </recommendedName>
</protein>
<evidence type="ECO:0000256" key="10">
    <source>
        <dbReference type="SAM" id="MobiDB-lite"/>
    </source>
</evidence>
<dbReference type="Proteomes" id="UP000503462">
    <property type="component" value="Chromosome 4"/>
</dbReference>
<feature type="compositionally biased region" description="Basic residues" evidence="10">
    <location>
        <begin position="545"/>
        <end position="554"/>
    </location>
</feature>
<dbReference type="PANTHER" id="PTHR14094">
    <property type="entry name" value="SIGNAL RECOGNITION PARTICLE 72"/>
    <property type="match status" value="1"/>
</dbReference>
<keyword evidence="6" id="KW-0256">Endoplasmic reticulum</keyword>
<evidence type="ECO:0000313" key="13">
    <source>
        <dbReference type="Proteomes" id="UP000503462"/>
    </source>
</evidence>
<proteinExistence type="inferred from homology"/>
<dbReference type="SUPFAM" id="SSF48452">
    <property type="entry name" value="TPR-like"/>
    <property type="match status" value="1"/>
</dbReference>
<feature type="domain" description="Signal recognition particle SRP72 subunit RNA-binding" evidence="11">
    <location>
        <begin position="502"/>
        <end position="547"/>
    </location>
</feature>
<feature type="compositionally biased region" description="Basic residues" evidence="10">
    <location>
        <begin position="511"/>
        <end position="520"/>
    </location>
</feature>
<evidence type="ECO:0000256" key="8">
    <source>
        <dbReference type="ARBA" id="ARBA00023274"/>
    </source>
</evidence>
<accession>A0A6H0Y093</accession>
<evidence type="ECO:0000256" key="5">
    <source>
        <dbReference type="ARBA" id="ARBA00022490"/>
    </source>
</evidence>
<dbReference type="InterPro" id="IPR013699">
    <property type="entry name" value="Signal_recog_part_SRP72_RNA-bd"/>
</dbReference>
<reference evidence="12 13" key="1">
    <citation type="journal article" date="2016" name="Sci. Rep.">
        <title>Peltaster fructicola genome reveals evolution from an invasive phytopathogen to an ectophytic parasite.</title>
        <authorList>
            <person name="Xu C."/>
            <person name="Chen H."/>
            <person name="Gleason M.L."/>
            <person name="Xu J.R."/>
            <person name="Liu H."/>
            <person name="Zhang R."/>
            <person name="Sun G."/>
        </authorList>
    </citation>
    <scope>NUCLEOTIDE SEQUENCE [LARGE SCALE GENOMIC DNA]</scope>
    <source>
        <strain evidence="12 13">LNHT1506</strain>
    </source>
</reference>
<dbReference type="PIRSF" id="PIRSF038922">
    <property type="entry name" value="SRP72"/>
    <property type="match status" value="1"/>
</dbReference>
<comment type="similarity">
    <text evidence="3 9">Belongs to the SRP72 family.</text>
</comment>
<evidence type="ECO:0000256" key="1">
    <source>
        <dbReference type="ARBA" id="ARBA00004240"/>
    </source>
</evidence>
<evidence type="ECO:0000259" key="11">
    <source>
        <dbReference type="Pfam" id="PF08492"/>
    </source>
</evidence>
<dbReference type="GO" id="GO:0008312">
    <property type="term" value="F:7S RNA binding"/>
    <property type="evidence" value="ECO:0007669"/>
    <property type="project" value="InterPro"/>
</dbReference>
<feature type="region of interest" description="Disordered" evidence="10">
    <location>
        <begin position="488"/>
        <end position="603"/>
    </location>
</feature>
<keyword evidence="8 9" id="KW-0687">Ribonucleoprotein</keyword>
<name>A0A6H0Y093_9PEZI</name>
<keyword evidence="13" id="KW-1185">Reference proteome</keyword>
<dbReference type="InterPro" id="IPR026270">
    <property type="entry name" value="SRP72"/>
</dbReference>
<evidence type="ECO:0000256" key="6">
    <source>
        <dbReference type="ARBA" id="ARBA00022824"/>
    </source>
</evidence>
<feature type="compositionally biased region" description="Polar residues" evidence="10">
    <location>
        <begin position="558"/>
        <end position="575"/>
    </location>
</feature>